<keyword evidence="1" id="KW-1133">Transmembrane helix</keyword>
<organism evidence="2">
    <name type="scientific">Penicillium chrysogenum</name>
    <name type="common">Penicillium notatum</name>
    <dbReference type="NCBI Taxonomy" id="5076"/>
    <lineage>
        <taxon>Eukaryota</taxon>
        <taxon>Fungi</taxon>
        <taxon>Dikarya</taxon>
        <taxon>Ascomycota</taxon>
        <taxon>Pezizomycotina</taxon>
        <taxon>Eurotiomycetes</taxon>
        <taxon>Eurotiomycetidae</taxon>
        <taxon>Eurotiales</taxon>
        <taxon>Aspergillaceae</taxon>
        <taxon>Penicillium</taxon>
        <taxon>Penicillium chrysogenum species complex</taxon>
    </lineage>
</organism>
<name>A0A167YGJ0_PENCH</name>
<keyword evidence="1" id="KW-0812">Transmembrane</keyword>
<sequence length="421" mass="47278">MVRKMRYLRTQLIYYALSLICSCIVITSPSMYLTMTGKTDTNNDIYKLTARPLILEGEGDYDRAIKVYQNAIEILCMSIEKFKKMNVRRVNRKMFERQVQLHRDRLAYLQTLKRKGSFDGIVLPPTVLDAIEELAVKDADSSPLTLSQTRQALHIHRSIAEKDPSTGARETPHHLKPILEATDSTQIPFFSTSLATAAEPLTYRISHDSEFVELGARSHWLFVKDASNTHVLYALQAVWSDQVPIIEAVLRRPGEFLPQVGAVSVQIRKTPGGSFRLGDKEQTKSKDWSPRRFQYGGRNSAWKSGRKDGKEKSADGGLFKSFTWEALYETKRVWPKEGSQTGKLEDETVGMCLCWGEKGGGNGAAHSIYMNPGLDMHFREHLLAAQLARFVRCRNPPHKDSTGVEAVAAGGTILSILEMAS</sequence>
<evidence type="ECO:0000313" key="2">
    <source>
        <dbReference type="EMBL" id="KZN94094.1"/>
    </source>
</evidence>
<keyword evidence="1" id="KW-0472">Membrane</keyword>
<feature type="transmembrane region" description="Helical" evidence="1">
    <location>
        <begin position="12"/>
        <end position="33"/>
    </location>
</feature>
<reference evidence="2" key="1">
    <citation type="journal article" date="2014" name="Genome Announc.">
        <title>Complete sequencing and chromosome-scale genome assembly of the industrial progenitor strain P2niaD18 from the penicillin producer Penicillium chrysogenum.</title>
        <authorList>
            <person name="Specht T."/>
            <person name="Dahlmann T.A."/>
            <person name="Zadra I."/>
            <person name="Kurnsteiner H."/>
            <person name="Kuck U."/>
        </authorList>
    </citation>
    <scope>NUCLEOTIDE SEQUENCE [LARGE SCALE GENOMIC DNA]</scope>
    <source>
        <strain evidence="2">P2niaD18</strain>
    </source>
</reference>
<dbReference type="EMBL" id="CM002798">
    <property type="protein sequence ID" value="KZN94094.1"/>
    <property type="molecule type" value="Genomic_DNA"/>
</dbReference>
<dbReference type="PROSITE" id="PS51257">
    <property type="entry name" value="PROKAR_LIPOPROTEIN"/>
    <property type="match status" value="1"/>
</dbReference>
<proteinExistence type="predicted"/>
<dbReference type="AlphaFoldDB" id="A0A167YGJ0"/>
<dbReference type="Proteomes" id="UP000076449">
    <property type="component" value="Chromosome I"/>
</dbReference>
<protein>
    <recommendedName>
        <fullName evidence="3">MIT domain-containing protein</fullName>
    </recommendedName>
</protein>
<evidence type="ECO:0008006" key="3">
    <source>
        <dbReference type="Google" id="ProtNLM"/>
    </source>
</evidence>
<gene>
    <name evidence="2" type="ORF">EN45_042820</name>
</gene>
<evidence type="ECO:0000256" key="1">
    <source>
        <dbReference type="SAM" id="Phobius"/>
    </source>
</evidence>
<accession>A0A167YGJ0</accession>